<dbReference type="InterPro" id="IPR050583">
    <property type="entry name" value="Mycobacterial_A85_antigen"/>
</dbReference>
<dbReference type="EMBL" id="REFV01000007">
    <property type="protein sequence ID" value="RMB59147.1"/>
    <property type="molecule type" value="Genomic_DNA"/>
</dbReference>
<organism evidence="1 2">
    <name type="scientific">Dokdonia sinensis</name>
    <dbReference type="NCBI Taxonomy" id="2479847"/>
    <lineage>
        <taxon>Bacteria</taxon>
        <taxon>Pseudomonadati</taxon>
        <taxon>Bacteroidota</taxon>
        <taxon>Flavobacteriia</taxon>
        <taxon>Flavobacteriales</taxon>
        <taxon>Flavobacteriaceae</taxon>
        <taxon>Dokdonia</taxon>
    </lineage>
</organism>
<dbReference type="Gene3D" id="3.40.50.1820">
    <property type="entry name" value="alpha/beta hydrolase"/>
    <property type="match status" value="1"/>
</dbReference>
<evidence type="ECO:0000313" key="1">
    <source>
        <dbReference type="EMBL" id="RMB59147.1"/>
    </source>
</evidence>
<dbReference type="Proteomes" id="UP000281985">
    <property type="component" value="Unassembled WGS sequence"/>
</dbReference>
<sequence length="290" mass="33339">MNAQKMITAKEKLFSKHLNREVTYRWAAPADYKTSGLQYPLLLMNDGQDYEKMKLAATLEKSFTSEHTAPFIYMGLETNENRMQEYGLAHSADFKGRGSRAKQYTAFVLEEFLPSVKRNFPLSRKHTDYVYCGMSLGGLSAFDIVYNNAHYFGKVGVFSGSFWWRNKAYVKNDMHDRSRMVLDLVKNNVAPAHLKFWFQCGTLDEKADRNNNGIIDAIDDTQDLIKELRKKRYMYPRDIVYVEVPGGKHDLPTWGKIFPEFISWAFGKATTAETNVKLKRKGGVFTSGLE</sequence>
<gene>
    <name evidence="1" type="ORF">EAX61_08790</name>
</gene>
<accession>A0A3M0G514</accession>
<proteinExistence type="predicted"/>
<dbReference type="RefSeq" id="WP_121917315.1">
    <property type="nucleotide sequence ID" value="NZ_REFV01000007.1"/>
</dbReference>
<protein>
    <submittedName>
        <fullName evidence="1">Esterase family protein</fullName>
    </submittedName>
</protein>
<dbReference type="PANTHER" id="PTHR48098">
    <property type="entry name" value="ENTEROCHELIN ESTERASE-RELATED"/>
    <property type="match status" value="1"/>
</dbReference>
<name>A0A3M0G514_9FLAO</name>
<dbReference type="OrthoDB" id="9784036at2"/>
<dbReference type="Pfam" id="PF00756">
    <property type="entry name" value="Esterase"/>
    <property type="match status" value="1"/>
</dbReference>
<dbReference type="SUPFAM" id="SSF53474">
    <property type="entry name" value="alpha/beta-Hydrolases"/>
    <property type="match status" value="1"/>
</dbReference>
<reference evidence="1 2" key="1">
    <citation type="submission" date="2018-10" db="EMBL/GenBank/DDBJ databases">
        <title>Dokdonia luteus sp. nov., isolated from sea water.</title>
        <authorList>
            <person name="Zhou L.Y."/>
            <person name="Du Z.J."/>
        </authorList>
    </citation>
    <scope>NUCLEOTIDE SEQUENCE [LARGE SCALE GENOMIC DNA]</scope>
    <source>
        <strain evidence="1 2">SH27</strain>
    </source>
</reference>
<keyword evidence="2" id="KW-1185">Reference proteome</keyword>
<dbReference type="PANTHER" id="PTHR48098:SF6">
    <property type="entry name" value="FERRI-BACILLIBACTIN ESTERASE BESA"/>
    <property type="match status" value="1"/>
</dbReference>
<dbReference type="AlphaFoldDB" id="A0A3M0G514"/>
<dbReference type="InterPro" id="IPR000801">
    <property type="entry name" value="Esterase-like"/>
</dbReference>
<comment type="caution">
    <text evidence="1">The sequence shown here is derived from an EMBL/GenBank/DDBJ whole genome shotgun (WGS) entry which is preliminary data.</text>
</comment>
<dbReference type="InterPro" id="IPR029058">
    <property type="entry name" value="AB_hydrolase_fold"/>
</dbReference>
<evidence type="ECO:0000313" key="2">
    <source>
        <dbReference type="Proteomes" id="UP000281985"/>
    </source>
</evidence>